<keyword evidence="3 9" id="KW-0808">Transferase</keyword>
<reference evidence="9" key="1">
    <citation type="journal article" date="2020" name="mSystems">
        <title>Genome- and Community-Level Interaction Insights into Carbon Utilization and Element Cycling Functions of Hydrothermarchaeota in Hydrothermal Sediment.</title>
        <authorList>
            <person name="Zhou Z."/>
            <person name="Liu Y."/>
            <person name="Xu W."/>
            <person name="Pan J."/>
            <person name="Luo Z.H."/>
            <person name="Li M."/>
        </authorList>
    </citation>
    <scope>NUCLEOTIDE SEQUENCE [LARGE SCALE GENOMIC DNA]</scope>
    <source>
        <strain evidence="9">SpSt-289</strain>
    </source>
</reference>
<evidence type="ECO:0000256" key="8">
    <source>
        <dbReference type="RuleBase" id="RU004508"/>
    </source>
</evidence>
<evidence type="ECO:0000256" key="6">
    <source>
        <dbReference type="PIRSR" id="PIRSR000390-1"/>
    </source>
</evidence>
<dbReference type="FunFam" id="3.40.640.10:FF:000090">
    <property type="entry name" value="Pyridoxal phosphate-dependent aminotransferase"/>
    <property type="match status" value="1"/>
</dbReference>
<dbReference type="InterPro" id="IPR000653">
    <property type="entry name" value="DegT/StrS_aminotransferase"/>
</dbReference>
<keyword evidence="2 9" id="KW-0032">Aminotransferase</keyword>
<dbReference type="Pfam" id="PF01041">
    <property type="entry name" value="DegT_DnrJ_EryC1"/>
    <property type="match status" value="1"/>
</dbReference>
<comment type="similarity">
    <text evidence="5 8">Belongs to the DegT/DnrJ/EryC1 family.</text>
</comment>
<evidence type="ECO:0000256" key="4">
    <source>
        <dbReference type="ARBA" id="ARBA00022898"/>
    </source>
</evidence>
<dbReference type="PIRSF" id="PIRSF000390">
    <property type="entry name" value="PLP_StrS"/>
    <property type="match status" value="1"/>
</dbReference>
<feature type="modified residue" description="N6-(pyridoxal phosphate)lysine" evidence="7">
    <location>
        <position position="224"/>
    </location>
</feature>
<proteinExistence type="inferred from homology"/>
<dbReference type="EMBL" id="DSMG01000084">
    <property type="protein sequence ID" value="HDX31476.1"/>
    <property type="molecule type" value="Genomic_DNA"/>
</dbReference>
<dbReference type="InterPro" id="IPR015422">
    <property type="entry name" value="PyrdxlP-dep_Trfase_small"/>
</dbReference>
<feature type="active site" description="Proton acceptor" evidence="6">
    <location>
        <position position="224"/>
    </location>
</feature>
<evidence type="ECO:0000256" key="2">
    <source>
        <dbReference type="ARBA" id="ARBA00022576"/>
    </source>
</evidence>
<dbReference type="CDD" id="cd00616">
    <property type="entry name" value="AHBA_syn"/>
    <property type="match status" value="1"/>
</dbReference>
<dbReference type="GO" id="GO:0008483">
    <property type="term" value="F:transaminase activity"/>
    <property type="evidence" value="ECO:0007669"/>
    <property type="project" value="UniProtKB-KW"/>
</dbReference>
<comment type="cofactor">
    <cofactor evidence="1">
        <name>pyridoxal 5'-phosphate</name>
        <dbReference type="ChEBI" id="CHEBI:597326"/>
    </cofactor>
</comment>
<evidence type="ECO:0000256" key="1">
    <source>
        <dbReference type="ARBA" id="ARBA00001933"/>
    </source>
</evidence>
<dbReference type="SUPFAM" id="SSF53383">
    <property type="entry name" value="PLP-dependent transferases"/>
    <property type="match status" value="1"/>
</dbReference>
<evidence type="ECO:0000256" key="7">
    <source>
        <dbReference type="PIRSR" id="PIRSR000390-2"/>
    </source>
</evidence>
<dbReference type="InterPro" id="IPR015424">
    <property type="entry name" value="PyrdxlP-dep_Trfase"/>
</dbReference>
<keyword evidence="4 7" id="KW-0663">Pyridoxal phosphate</keyword>
<name>A0A7C1FGX7_9CHLR</name>
<organism evidence="9">
    <name type="scientific">Caldilinea aerophila</name>
    <dbReference type="NCBI Taxonomy" id="133453"/>
    <lineage>
        <taxon>Bacteria</taxon>
        <taxon>Bacillati</taxon>
        <taxon>Chloroflexota</taxon>
        <taxon>Caldilineae</taxon>
        <taxon>Caldilineales</taxon>
        <taxon>Caldilineaceae</taxon>
        <taxon>Caldilinea</taxon>
    </lineage>
</organism>
<dbReference type="Gene3D" id="3.40.640.10">
    <property type="entry name" value="Type I PLP-dependent aspartate aminotransferase-like (Major domain)"/>
    <property type="match status" value="1"/>
</dbReference>
<comment type="caution">
    <text evidence="9">The sequence shown here is derived from an EMBL/GenBank/DDBJ whole genome shotgun (WGS) entry which is preliminary data.</text>
</comment>
<accession>A0A7C1FGX7</accession>
<evidence type="ECO:0000256" key="3">
    <source>
        <dbReference type="ARBA" id="ARBA00022679"/>
    </source>
</evidence>
<dbReference type="PANTHER" id="PTHR30244">
    <property type="entry name" value="TRANSAMINASE"/>
    <property type="match status" value="1"/>
</dbReference>
<sequence>MLQPAELSLEEMGDLAAIIPAADPEVKLVYRSIPEFGEEPRRTIIPVCEPTLGGNEMKYVQQAIETNWISSAGRFIREFEARFAEACGVQYGIACANGTVAMHLAMATLGLEPGDEVIIPTFTMIATANAVTYCGAKPVLVDMEPEYWQMDLNQVEDKITTRTKAIVPVHIYGHPTDMDPLMALAEKHGLTVIEDAAEAHGAEYKGRRTGGLGHAAGFSFYGNKIITTGEGGMVTTNDRELARLAWNLRDHAFSRERHFWHKYIGFNYRMTNLQAAVGLAQVEQLDAFVAARRRNAAEYTRRLQGIPGIRTPSEAPWAKNVYWMYGILVDEEAYGMSRDQLRRVLAEHGIETRTFFIPMHCQPVYWKQFRGERYPVAEDLCKRGFYLPSASSLRIEEIEYITHVIREACPNL</sequence>
<gene>
    <name evidence="9" type="ORF">ENQ20_08270</name>
</gene>
<dbReference type="GO" id="GO:0000271">
    <property type="term" value="P:polysaccharide biosynthetic process"/>
    <property type="evidence" value="ECO:0007669"/>
    <property type="project" value="TreeGrafter"/>
</dbReference>
<dbReference type="InterPro" id="IPR015421">
    <property type="entry name" value="PyrdxlP-dep_Trfase_major"/>
</dbReference>
<protein>
    <submittedName>
        <fullName evidence="9">DegT/DnrJ/EryC1/StrS family aminotransferase</fullName>
    </submittedName>
</protein>
<dbReference type="Gene3D" id="3.90.1150.10">
    <property type="entry name" value="Aspartate Aminotransferase, domain 1"/>
    <property type="match status" value="1"/>
</dbReference>
<dbReference type="AlphaFoldDB" id="A0A7C1FGX7"/>
<evidence type="ECO:0000256" key="5">
    <source>
        <dbReference type="ARBA" id="ARBA00037999"/>
    </source>
</evidence>
<dbReference type="GO" id="GO:0030170">
    <property type="term" value="F:pyridoxal phosphate binding"/>
    <property type="evidence" value="ECO:0007669"/>
    <property type="project" value="TreeGrafter"/>
</dbReference>
<evidence type="ECO:0000313" key="9">
    <source>
        <dbReference type="EMBL" id="HDX31476.1"/>
    </source>
</evidence>
<dbReference type="PANTHER" id="PTHR30244:SF34">
    <property type="entry name" value="DTDP-4-AMINO-4,6-DIDEOXYGALACTOSE TRANSAMINASE"/>
    <property type="match status" value="1"/>
</dbReference>